<keyword evidence="1" id="KW-0732">Signal</keyword>
<gene>
    <name evidence="2" type="ORF">Dsin_005805</name>
</gene>
<proteinExistence type="predicted"/>
<organism evidence="2 3">
    <name type="scientific">Dipteronia sinensis</name>
    <dbReference type="NCBI Taxonomy" id="43782"/>
    <lineage>
        <taxon>Eukaryota</taxon>
        <taxon>Viridiplantae</taxon>
        <taxon>Streptophyta</taxon>
        <taxon>Embryophyta</taxon>
        <taxon>Tracheophyta</taxon>
        <taxon>Spermatophyta</taxon>
        <taxon>Magnoliopsida</taxon>
        <taxon>eudicotyledons</taxon>
        <taxon>Gunneridae</taxon>
        <taxon>Pentapetalae</taxon>
        <taxon>rosids</taxon>
        <taxon>malvids</taxon>
        <taxon>Sapindales</taxon>
        <taxon>Sapindaceae</taxon>
        <taxon>Hippocastanoideae</taxon>
        <taxon>Acereae</taxon>
        <taxon>Dipteronia</taxon>
    </lineage>
</organism>
<accession>A0AAE0AX65</accession>
<reference evidence="2" key="1">
    <citation type="journal article" date="2023" name="Plant J.">
        <title>Genome sequences and population genomics provide insights into the demographic history, inbreeding, and mutation load of two 'living fossil' tree species of Dipteronia.</title>
        <authorList>
            <person name="Feng Y."/>
            <person name="Comes H.P."/>
            <person name="Chen J."/>
            <person name="Zhu S."/>
            <person name="Lu R."/>
            <person name="Zhang X."/>
            <person name="Li P."/>
            <person name="Qiu J."/>
            <person name="Olsen K.M."/>
            <person name="Qiu Y."/>
        </authorList>
    </citation>
    <scope>NUCLEOTIDE SEQUENCE</scope>
    <source>
        <strain evidence="2">NBL</strain>
    </source>
</reference>
<comment type="caution">
    <text evidence="2">The sequence shown here is derived from an EMBL/GenBank/DDBJ whole genome shotgun (WGS) entry which is preliminary data.</text>
</comment>
<sequence>MGYWARALLWYLLRLPGRVRAECGQSRKDGSVGTSRKGVGSSIFGLLLDTLRLEFDHGGTVHGDENGVITKHEIKRKMEELISSGSIRKNAINLKNLTQQSLRPGGSSSKGLQYFVDQIKA</sequence>
<evidence type="ECO:0008006" key="4">
    <source>
        <dbReference type="Google" id="ProtNLM"/>
    </source>
</evidence>
<evidence type="ECO:0000313" key="2">
    <source>
        <dbReference type="EMBL" id="KAK3225943.1"/>
    </source>
</evidence>
<evidence type="ECO:0000313" key="3">
    <source>
        <dbReference type="Proteomes" id="UP001281410"/>
    </source>
</evidence>
<protein>
    <recommendedName>
        <fullName evidence="4">LAGLIDADG homing endonuclease</fullName>
    </recommendedName>
</protein>
<dbReference type="Proteomes" id="UP001281410">
    <property type="component" value="Unassembled WGS sequence"/>
</dbReference>
<name>A0AAE0AX65_9ROSI</name>
<dbReference type="SUPFAM" id="SSF53756">
    <property type="entry name" value="UDP-Glycosyltransferase/glycogen phosphorylase"/>
    <property type="match status" value="1"/>
</dbReference>
<dbReference type="AlphaFoldDB" id="A0AAE0AX65"/>
<feature type="chain" id="PRO_5042296012" description="LAGLIDADG homing endonuclease" evidence="1">
    <location>
        <begin position="22"/>
        <end position="121"/>
    </location>
</feature>
<evidence type="ECO:0000256" key="1">
    <source>
        <dbReference type="SAM" id="SignalP"/>
    </source>
</evidence>
<dbReference type="Gene3D" id="3.40.50.2000">
    <property type="entry name" value="Glycogen Phosphorylase B"/>
    <property type="match status" value="2"/>
</dbReference>
<keyword evidence="3" id="KW-1185">Reference proteome</keyword>
<dbReference type="EMBL" id="JANJYJ010000002">
    <property type="protein sequence ID" value="KAK3225943.1"/>
    <property type="molecule type" value="Genomic_DNA"/>
</dbReference>
<feature type="signal peptide" evidence="1">
    <location>
        <begin position="1"/>
        <end position="21"/>
    </location>
</feature>